<organism evidence="1 2">
    <name type="scientific">Rhizophagus irregularis</name>
    <dbReference type="NCBI Taxonomy" id="588596"/>
    <lineage>
        <taxon>Eukaryota</taxon>
        <taxon>Fungi</taxon>
        <taxon>Fungi incertae sedis</taxon>
        <taxon>Mucoromycota</taxon>
        <taxon>Glomeromycotina</taxon>
        <taxon>Glomeromycetes</taxon>
        <taxon>Glomerales</taxon>
        <taxon>Glomeraceae</taxon>
        <taxon>Rhizophagus</taxon>
    </lineage>
</organism>
<proteinExistence type="predicted"/>
<reference evidence="1 2" key="2">
    <citation type="submission" date="2017-10" db="EMBL/GenBank/DDBJ databases">
        <title>Genome analyses suggest a sexual origin of heterokaryosis in a supposedly ancient asexual fungus.</title>
        <authorList>
            <person name="Corradi N."/>
            <person name="Sedzielewska K."/>
            <person name="Noel J."/>
            <person name="Charron P."/>
            <person name="Farinelli L."/>
            <person name="Marton T."/>
            <person name="Kruger M."/>
            <person name="Pelin A."/>
            <person name="Brachmann A."/>
            <person name="Corradi N."/>
        </authorList>
    </citation>
    <scope>NUCLEOTIDE SEQUENCE [LARGE SCALE GENOMIC DNA]</scope>
    <source>
        <strain evidence="1 2">A1</strain>
    </source>
</reference>
<reference evidence="1 2" key="1">
    <citation type="submission" date="2017-10" db="EMBL/GenBank/DDBJ databases">
        <title>Extensive intraspecific genome diversity in a model arbuscular mycorrhizal fungus.</title>
        <authorList>
            <person name="Chen E.C.H."/>
            <person name="Morin E."/>
            <person name="Baudet D."/>
            <person name="Noel J."/>
            <person name="Ndikumana S."/>
            <person name="Charron P."/>
            <person name="St-Onge C."/>
            <person name="Giorgi J."/>
            <person name="Grigoriev I.V."/>
            <person name="Roux C."/>
            <person name="Martin F.M."/>
            <person name="Corradi N."/>
        </authorList>
    </citation>
    <scope>NUCLEOTIDE SEQUENCE [LARGE SCALE GENOMIC DNA]</scope>
    <source>
        <strain evidence="1 2">A1</strain>
    </source>
</reference>
<evidence type="ECO:0000313" key="1">
    <source>
        <dbReference type="EMBL" id="PKC52824.1"/>
    </source>
</evidence>
<dbReference type="VEuPathDB" id="FungiDB:RhiirA1_480596"/>
<evidence type="ECO:0000313" key="2">
    <source>
        <dbReference type="Proteomes" id="UP000232688"/>
    </source>
</evidence>
<comment type="caution">
    <text evidence="1">The sequence shown here is derived from an EMBL/GenBank/DDBJ whole genome shotgun (WGS) entry which is preliminary data.</text>
</comment>
<dbReference type="EMBL" id="LLXH01005082">
    <property type="protein sequence ID" value="PKC52824.1"/>
    <property type="molecule type" value="Genomic_DNA"/>
</dbReference>
<accession>A0A2N0QP47</accession>
<sequence length="99" mass="10825">MTFPANLASTTICSTSFFPACVALREKKGSLELPAIAWAIDVLPIPGSPYKSMEGTWPFSIILNKAVFSPIMCCWPTTSRIFRGRIRNANGSFCIVNPP</sequence>
<protein>
    <submittedName>
        <fullName evidence="1">Uncharacterized protein</fullName>
    </submittedName>
</protein>
<name>A0A2N0QP47_9GLOM</name>
<dbReference type="AlphaFoldDB" id="A0A2N0QP47"/>
<dbReference type="Proteomes" id="UP000232688">
    <property type="component" value="Unassembled WGS sequence"/>
</dbReference>
<gene>
    <name evidence="1" type="ORF">RhiirA1_480596</name>
</gene>